<sequence length="661" mass="71915">MDTITIPSLITTDMEKVPSLVGTSVGSPSNESTGLLTPDASPLFRPSHAKDTFASRLAKILDQSKPRKPQLVRTQTDDLVDTFSDSARPQPRQIKRICVIGAGYVGGPTAAVLALYNPDVRIEVLDRDQRRIDRWQSGHLPIHEPGLNNIVRATRDASRRTGQDEAQDAEDVRRQPNLFFTTNSQESISNADMVLLAVNTPTKMDGVGAGRATNMRALDGSVNDVALYAKPGTILVEKSTVPCGTAQRIRKTLDSLRPGEEFEILSNPEFLAEGTAVKNLMNPDRVIIGSADTPSGHLAAAALASLYAAWIPTSQIVTINAWSSELCKLVANAMLAQRITSINSVSAICEATGANVDEVAKSIGLDKRIGPQFLKAGLGFGGSCFRKDIASLTYLAESLGLDEVAEYWDQVNTYNELQRKRFARKVVKRYDGDLSGKKLAILGFAFKKDTGDARESPAADVIKTLYDEQPAEIAIFDPYCNEEDILREIQPFMSADNSMIKIYADPYQACSGANAILVVNENDQFKVTAPRRSGSVSGQITPLEKSFEEGSISSVSDTEMLSPVSPPVSQTKPEKDYLAGFDIELVTSPPCLEDCPDCKTKARGPVSTDPVEWARIVYNMKEPKWVFDGRGILDIPQLEALGDVKVDAIGKARAEDSSFCY</sequence>
<feature type="binding site" evidence="9">
    <location>
        <position position="240"/>
    </location>
    <ligand>
        <name>NAD(+)</name>
        <dbReference type="ChEBI" id="CHEBI:57540"/>
    </ligand>
</feature>
<dbReference type="Proteomes" id="UP000053599">
    <property type="component" value="Unassembled WGS sequence"/>
</dbReference>
<evidence type="ECO:0000313" key="13">
    <source>
        <dbReference type="Proteomes" id="UP000053599"/>
    </source>
</evidence>
<evidence type="ECO:0000256" key="2">
    <source>
        <dbReference type="ARBA" id="ARBA00006601"/>
    </source>
</evidence>
<dbReference type="PIRSF" id="PIRSF500134">
    <property type="entry name" value="UDPglc_DH_bac"/>
    <property type="match status" value="1"/>
</dbReference>
<dbReference type="InterPro" id="IPR008927">
    <property type="entry name" value="6-PGluconate_DH-like_C_sf"/>
</dbReference>
<dbReference type="EMBL" id="KN846951">
    <property type="protein sequence ID" value="KIV86511.1"/>
    <property type="molecule type" value="Genomic_DNA"/>
</dbReference>
<feature type="binding site" evidence="8">
    <location>
        <position position="447"/>
    </location>
    <ligand>
        <name>substrate</name>
    </ligand>
</feature>
<evidence type="ECO:0000256" key="6">
    <source>
        <dbReference type="ARBA" id="ARBA00047473"/>
    </source>
</evidence>
<dbReference type="InterPro" id="IPR036291">
    <property type="entry name" value="NAD(P)-bd_dom_sf"/>
</dbReference>
<dbReference type="GO" id="GO:0006024">
    <property type="term" value="P:glycosaminoglycan biosynthetic process"/>
    <property type="evidence" value="ECO:0007669"/>
    <property type="project" value="TreeGrafter"/>
</dbReference>
<dbReference type="FunFam" id="3.40.50.720:FF:000032">
    <property type="entry name" value="UDP-glucose 6-dehydrogenase"/>
    <property type="match status" value="1"/>
</dbReference>
<comment type="similarity">
    <text evidence="2">Belongs to the UDP-glucose/GDP-mannose dehydrogenase family.</text>
</comment>
<evidence type="ECO:0000256" key="5">
    <source>
        <dbReference type="ARBA" id="ARBA00023027"/>
    </source>
</evidence>
<dbReference type="Gene3D" id="1.20.5.100">
    <property type="entry name" value="Cytochrome c1, transmembrane anchor, C-terminal"/>
    <property type="match status" value="1"/>
</dbReference>
<feature type="binding site" evidence="8">
    <location>
        <position position="381"/>
    </location>
    <ligand>
        <name>substrate</name>
    </ligand>
</feature>
<dbReference type="PANTHER" id="PTHR11374:SF3">
    <property type="entry name" value="UDP-GLUCOSE 6-DEHYDROGENASE"/>
    <property type="match status" value="1"/>
</dbReference>
<dbReference type="SUPFAM" id="SSF51735">
    <property type="entry name" value="NAD(P)-binding Rossmann-fold domains"/>
    <property type="match status" value="1"/>
</dbReference>
<evidence type="ECO:0000313" key="12">
    <source>
        <dbReference type="EMBL" id="KIV86511.1"/>
    </source>
</evidence>
<feature type="binding site" evidence="9">
    <location>
        <position position="454"/>
    </location>
    <ligand>
        <name>NAD(+)</name>
        <dbReference type="ChEBI" id="CHEBI:57540"/>
    </ligand>
</feature>
<dbReference type="GO" id="GO:0003979">
    <property type="term" value="F:UDP-glucose 6-dehydrogenase activity"/>
    <property type="evidence" value="ECO:0007669"/>
    <property type="project" value="UniProtKB-EC"/>
</dbReference>
<name>A0A0D1XER3_9EURO</name>
<dbReference type="GO" id="GO:0051287">
    <property type="term" value="F:NAD binding"/>
    <property type="evidence" value="ECO:0007669"/>
    <property type="project" value="InterPro"/>
</dbReference>
<accession>A0A0D1XER3</accession>
<dbReference type="AlphaFoldDB" id="A0A0D1XER3"/>
<protein>
    <recommendedName>
        <fullName evidence="3">UDP-glucose 6-dehydrogenase</fullName>
        <ecNumber evidence="3">1.1.1.22</ecNumber>
    </recommendedName>
</protein>
<reference evidence="12 13" key="1">
    <citation type="submission" date="2015-01" db="EMBL/GenBank/DDBJ databases">
        <title>The Genome Sequence of Exophiala sideris CBS121828.</title>
        <authorList>
            <consortium name="The Broad Institute Genomics Platform"/>
            <person name="Cuomo C."/>
            <person name="de Hoog S."/>
            <person name="Gorbushina A."/>
            <person name="Stielow B."/>
            <person name="Teixiera M."/>
            <person name="Abouelleil A."/>
            <person name="Chapman S.B."/>
            <person name="Priest M."/>
            <person name="Young S.K."/>
            <person name="Wortman J."/>
            <person name="Nusbaum C."/>
            <person name="Birren B."/>
        </authorList>
    </citation>
    <scope>NUCLEOTIDE SEQUENCE [LARGE SCALE GENOMIC DNA]</scope>
    <source>
        <strain evidence="12 13">CBS 121828</strain>
    </source>
</reference>
<dbReference type="PIRSF" id="PIRSF000124">
    <property type="entry name" value="UDPglc_GDPman_dh"/>
    <property type="match status" value="1"/>
</dbReference>
<gene>
    <name evidence="12" type="ORF">PV11_02121</name>
</gene>
<dbReference type="InterPro" id="IPR017476">
    <property type="entry name" value="UDP-Glc/GDP-Man"/>
</dbReference>
<feature type="region of interest" description="Disordered" evidence="10">
    <location>
        <begin position="156"/>
        <end position="175"/>
    </location>
</feature>
<dbReference type="HOGENOM" id="CLU_023810_7_0_1"/>
<dbReference type="Pfam" id="PF03721">
    <property type="entry name" value="UDPG_MGDP_dh_N"/>
    <property type="match status" value="2"/>
</dbReference>
<feature type="binding site" evidence="9">
    <location>
        <position position="273"/>
    </location>
    <ligand>
        <name>NAD(+)</name>
        <dbReference type="ChEBI" id="CHEBI:57540"/>
    </ligand>
</feature>
<dbReference type="InterPro" id="IPR014027">
    <property type="entry name" value="UDP-Glc/GDP-Man_DH_C"/>
</dbReference>
<feature type="binding site" evidence="9">
    <location>
        <position position="387"/>
    </location>
    <ligand>
        <name>NAD(+)</name>
        <dbReference type="ChEBI" id="CHEBI:57540"/>
    </ligand>
</feature>
<keyword evidence="5 9" id="KW-0520">NAD</keyword>
<dbReference type="NCBIfam" id="TIGR03026">
    <property type="entry name" value="NDP-sugDHase"/>
    <property type="match status" value="1"/>
</dbReference>
<dbReference type="Pfam" id="PF00984">
    <property type="entry name" value="UDPG_MGDP_dh"/>
    <property type="match status" value="1"/>
</dbReference>
<evidence type="ECO:0000256" key="1">
    <source>
        <dbReference type="ARBA" id="ARBA00004701"/>
    </source>
</evidence>
<feature type="binding site" evidence="8">
    <location>
        <position position="328"/>
    </location>
    <ligand>
        <name>substrate</name>
    </ligand>
</feature>
<dbReference type="InterPro" id="IPR001732">
    <property type="entry name" value="UDP-Glc/GDP-Man_DH_N"/>
</dbReference>
<dbReference type="PANTHER" id="PTHR11374">
    <property type="entry name" value="UDP-GLUCOSE DEHYDROGENASE/UDP-MANNAC DEHYDROGENASE"/>
    <property type="match status" value="1"/>
</dbReference>
<organism evidence="12 13">
    <name type="scientific">Exophiala sideris</name>
    <dbReference type="NCBI Taxonomy" id="1016849"/>
    <lineage>
        <taxon>Eukaryota</taxon>
        <taxon>Fungi</taxon>
        <taxon>Dikarya</taxon>
        <taxon>Ascomycota</taxon>
        <taxon>Pezizomycotina</taxon>
        <taxon>Eurotiomycetes</taxon>
        <taxon>Chaetothyriomycetidae</taxon>
        <taxon>Chaetothyriales</taxon>
        <taxon>Herpotrichiellaceae</taxon>
        <taxon>Exophiala</taxon>
    </lineage>
</organism>
<dbReference type="EC" id="1.1.1.22" evidence="3"/>
<evidence type="ECO:0000256" key="4">
    <source>
        <dbReference type="ARBA" id="ARBA00023002"/>
    </source>
</evidence>
<dbReference type="Gene3D" id="3.40.50.720">
    <property type="entry name" value="NAD(P)-binding Rossmann-like Domain"/>
    <property type="match status" value="2"/>
</dbReference>
<dbReference type="InterPro" id="IPR036220">
    <property type="entry name" value="UDP-Glc/GDP-Man_DH_C_sf"/>
</dbReference>
<dbReference type="SUPFAM" id="SSF52413">
    <property type="entry name" value="UDP-glucose/GDP-mannose dehydrogenase C-terminal domain"/>
    <property type="match status" value="1"/>
</dbReference>
<evidence type="ECO:0000256" key="3">
    <source>
        <dbReference type="ARBA" id="ARBA00012954"/>
    </source>
</evidence>
<dbReference type="UniPathway" id="UPA00038">
    <property type="reaction ID" value="UER00491"/>
</dbReference>
<feature type="binding site" evidence="9">
    <location>
        <position position="200"/>
    </location>
    <ligand>
        <name>NAD(+)</name>
        <dbReference type="ChEBI" id="CHEBI:57540"/>
    </ligand>
</feature>
<feature type="domain" description="UDP-glucose/GDP-mannose dehydrogenase C-terminal" evidence="11">
    <location>
        <begin position="440"/>
        <end position="542"/>
    </location>
</feature>
<feature type="active site" description="Nucleophile" evidence="7">
    <location>
        <position position="384"/>
    </location>
</feature>
<evidence type="ECO:0000256" key="9">
    <source>
        <dbReference type="PIRSR" id="PIRSR500134-3"/>
    </source>
</evidence>
<dbReference type="GO" id="GO:0006065">
    <property type="term" value="P:UDP-glucuronate biosynthetic process"/>
    <property type="evidence" value="ECO:0007669"/>
    <property type="project" value="UniProtKB-UniPathway"/>
</dbReference>
<feature type="binding site" evidence="8">
    <location>
        <begin position="373"/>
        <end position="377"/>
    </location>
    <ligand>
        <name>substrate</name>
    </ligand>
</feature>
<dbReference type="OrthoDB" id="5059218at2759"/>
<dbReference type="GO" id="GO:0005634">
    <property type="term" value="C:nucleus"/>
    <property type="evidence" value="ECO:0007669"/>
    <property type="project" value="TreeGrafter"/>
</dbReference>
<dbReference type="GO" id="GO:0000271">
    <property type="term" value="P:polysaccharide biosynthetic process"/>
    <property type="evidence" value="ECO:0007669"/>
    <property type="project" value="InterPro"/>
</dbReference>
<evidence type="ECO:0000256" key="7">
    <source>
        <dbReference type="PIRSR" id="PIRSR500134-1"/>
    </source>
</evidence>
<dbReference type="InterPro" id="IPR028356">
    <property type="entry name" value="UDPglc_DH_euk"/>
</dbReference>
<evidence type="ECO:0000256" key="10">
    <source>
        <dbReference type="SAM" id="MobiDB-lite"/>
    </source>
</evidence>
<dbReference type="STRING" id="1016849.A0A0D1XER3"/>
<dbReference type="SMART" id="SM00984">
    <property type="entry name" value="UDPG_MGDP_dh_C"/>
    <property type="match status" value="1"/>
</dbReference>
<dbReference type="InterPro" id="IPR028357">
    <property type="entry name" value="UDPglc_DH_bac"/>
</dbReference>
<comment type="pathway">
    <text evidence="1">Nucleotide-sugar biosynthesis; UDP-alpha-D-glucuronate biosynthesis; UDP-alpha-D-glucuronate from UDP-alpha-D-glucose: step 1/1.</text>
</comment>
<evidence type="ECO:0000259" key="11">
    <source>
        <dbReference type="SMART" id="SM00984"/>
    </source>
</evidence>
<feature type="binding site" evidence="9">
    <location>
        <position position="131"/>
    </location>
    <ligand>
        <name>NAD(+)</name>
        <dbReference type="ChEBI" id="CHEBI:57540"/>
    </ligand>
</feature>
<dbReference type="Pfam" id="PF03720">
    <property type="entry name" value="UDPG_MGDP_dh_C"/>
    <property type="match status" value="1"/>
</dbReference>
<comment type="catalytic activity">
    <reaction evidence="6">
        <text>UDP-alpha-D-glucose + 2 NAD(+) + H2O = UDP-alpha-D-glucuronate + 2 NADH + 3 H(+)</text>
        <dbReference type="Rhea" id="RHEA:23596"/>
        <dbReference type="ChEBI" id="CHEBI:15377"/>
        <dbReference type="ChEBI" id="CHEBI:15378"/>
        <dbReference type="ChEBI" id="CHEBI:57540"/>
        <dbReference type="ChEBI" id="CHEBI:57945"/>
        <dbReference type="ChEBI" id="CHEBI:58052"/>
        <dbReference type="ChEBI" id="CHEBI:58885"/>
        <dbReference type="EC" id="1.1.1.22"/>
    </reaction>
</comment>
<proteinExistence type="inferred from homology"/>
<dbReference type="SUPFAM" id="SSF48179">
    <property type="entry name" value="6-phosphogluconate dehydrogenase C-terminal domain-like"/>
    <property type="match status" value="1"/>
</dbReference>
<dbReference type="InterPro" id="IPR014026">
    <property type="entry name" value="UDP-Glc/GDP-Man_DH_dimer"/>
</dbReference>
<evidence type="ECO:0000256" key="8">
    <source>
        <dbReference type="PIRSR" id="PIRSR500134-2"/>
    </source>
</evidence>
<dbReference type="FunFam" id="1.20.5.100:FF:000001">
    <property type="entry name" value="UDP-glucose 6-dehydrogenase"/>
    <property type="match status" value="1"/>
</dbReference>
<feature type="binding site" evidence="8">
    <location>
        <begin position="270"/>
        <end position="273"/>
    </location>
    <ligand>
        <name>substrate</name>
    </ligand>
</feature>
<feature type="binding site" evidence="9">
    <location>
        <position position="126"/>
    </location>
    <ligand>
        <name>NAD(+)</name>
        <dbReference type="ChEBI" id="CHEBI:57540"/>
    </ligand>
</feature>
<keyword evidence="4" id="KW-0560">Oxidoreductase</keyword>